<proteinExistence type="predicted"/>
<keyword evidence="3" id="KW-1185">Reference proteome</keyword>
<evidence type="ECO:0000313" key="3">
    <source>
        <dbReference type="Proteomes" id="UP001331761"/>
    </source>
</evidence>
<evidence type="ECO:0000313" key="2">
    <source>
        <dbReference type="EMBL" id="KAK5972269.1"/>
    </source>
</evidence>
<keyword evidence="1" id="KW-1133">Transmembrane helix</keyword>
<feature type="transmembrane region" description="Helical" evidence="1">
    <location>
        <begin position="33"/>
        <end position="53"/>
    </location>
</feature>
<reference evidence="2 3" key="1">
    <citation type="submission" date="2019-10" db="EMBL/GenBank/DDBJ databases">
        <title>Assembly and Annotation for the nematode Trichostrongylus colubriformis.</title>
        <authorList>
            <person name="Martin J."/>
        </authorList>
    </citation>
    <scope>NUCLEOTIDE SEQUENCE [LARGE SCALE GENOMIC DNA]</scope>
    <source>
        <strain evidence="2">G859</strain>
        <tissue evidence="2">Whole worm</tissue>
    </source>
</reference>
<evidence type="ECO:0000256" key="1">
    <source>
        <dbReference type="SAM" id="Phobius"/>
    </source>
</evidence>
<keyword evidence="1" id="KW-0472">Membrane</keyword>
<keyword evidence="1" id="KW-0812">Transmembrane</keyword>
<name>A0AAN8IF50_TRICO</name>
<dbReference type="Proteomes" id="UP001331761">
    <property type="component" value="Unassembled WGS sequence"/>
</dbReference>
<sequence>SGCLPEELTYIKDAGKFHDRAWKGLAHLVIKPWMQILTIAVLMAYWTATYYGISIVETDLAVQKLAPADARIVQFKSRYDEVIRVRVDTDCFRRWY</sequence>
<organism evidence="2 3">
    <name type="scientific">Trichostrongylus colubriformis</name>
    <name type="common">Black scour worm</name>
    <dbReference type="NCBI Taxonomy" id="6319"/>
    <lineage>
        <taxon>Eukaryota</taxon>
        <taxon>Metazoa</taxon>
        <taxon>Ecdysozoa</taxon>
        <taxon>Nematoda</taxon>
        <taxon>Chromadorea</taxon>
        <taxon>Rhabditida</taxon>
        <taxon>Rhabditina</taxon>
        <taxon>Rhabditomorpha</taxon>
        <taxon>Strongyloidea</taxon>
        <taxon>Trichostrongylidae</taxon>
        <taxon>Trichostrongylus</taxon>
    </lineage>
</organism>
<feature type="non-terminal residue" evidence="2">
    <location>
        <position position="1"/>
    </location>
</feature>
<protein>
    <submittedName>
        <fullName evidence="2">Uncharacterized protein</fullName>
    </submittedName>
</protein>
<dbReference type="AlphaFoldDB" id="A0AAN8IF50"/>
<gene>
    <name evidence="2" type="ORF">GCK32_021467</name>
</gene>
<comment type="caution">
    <text evidence="2">The sequence shown here is derived from an EMBL/GenBank/DDBJ whole genome shotgun (WGS) entry which is preliminary data.</text>
</comment>
<dbReference type="EMBL" id="WIXE01016817">
    <property type="protein sequence ID" value="KAK5972269.1"/>
    <property type="molecule type" value="Genomic_DNA"/>
</dbReference>
<accession>A0AAN8IF50</accession>